<evidence type="ECO:0000313" key="1">
    <source>
        <dbReference type="EMBL" id="KAK9882875.1"/>
    </source>
</evidence>
<protein>
    <submittedName>
        <fullName evidence="1">Uncharacterized protein</fullName>
    </submittedName>
</protein>
<gene>
    <name evidence="1" type="ORF">WA026_023629</name>
</gene>
<reference evidence="1 2" key="1">
    <citation type="submission" date="2023-03" db="EMBL/GenBank/DDBJ databases">
        <title>Genome insight into feeding habits of ladybird beetles.</title>
        <authorList>
            <person name="Li H.-S."/>
            <person name="Huang Y.-H."/>
            <person name="Pang H."/>
        </authorList>
    </citation>
    <scope>NUCLEOTIDE SEQUENCE [LARGE SCALE GENOMIC DNA]</scope>
    <source>
        <strain evidence="1">SYSU_2023b</strain>
        <tissue evidence="1">Whole body</tissue>
    </source>
</reference>
<organism evidence="1 2">
    <name type="scientific">Henosepilachna vigintioctopunctata</name>
    <dbReference type="NCBI Taxonomy" id="420089"/>
    <lineage>
        <taxon>Eukaryota</taxon>
        <taxon>Metazoa</taxon>
        <taxon>Ecdysozoa</taxon>
        <taxon>Arthropoda</taxon>
        <taxon>Hexapoda</taxon>
        <taxon>Insecta</taxon>
        <taxon>Pterygota</taxon>
        <taxon>Neoptera</taxon>
        <taxon>Endopterygota</taxon>
        <taxon>Coleoptera</taxon>
        <taxon>Polyphaga</taxon>
        <taxon>Cucujiformia</taxon>
        <taxon>Coccinelloidea</taxon>
        <taxon>Coccinellidae</taxon>
        <taxon>Epilachninae</taxon>
        <taxon>Epilachnini</taxon>
        <taxon>Henosepilachna</taxon>
    </lineage>
</organism>
<accession>A0AAW1USE9</accession>
<dbReference type="AlphaFoldDB" id="A0AAW1USE9"/>
<dbReference type="EMBL" id="JARQZJ010000086">
    <property type="protein sequence ID" value="KAK9882875.1"/>
    <property type="molecule type" value="Genomic_DNA"/>
</dbReference>
<dbReference type="Proteomes" id="UP001431783">
    <property type="component" value="Unassembled WGS sequence"/>
</dbReference>
<sequence length="112" mass="12715">MISAGEMGSWEYVDGRCDWSFLDPKDDVETYQASSEDDLQLFSLSLLKSHECSETQIATVPAPPEEVRTHTEVHPKDVFMTKRPRHSRSSVGGENCVFQWRLRLPGKGSTDR</sequence>
<name>A0AAW1USE9_9CUCU</name>
<evidence type="ECO:0000313" key="2">
    <source>
        <dbReference type="Proteomes" id="UP001431783"/>
    </source>
</evidence>
<keyword evidence="2" id="KW-1185">Reference proteome</keyword>
<comment type="caution">
    <text evidence="1">The sequence shown here is derived from an EMBL/GenBank/DDBJ whole genome shotgun (WGS) entry which is preliminary data.</text>
</comment>
<proteinExistence type="predicted"/>